<reference evidence="1" key="2">
    <citation type="submission" date="2020-10" db="EMBL/GenBank/DDBJ databases">
        <authorList>
            <person name="Scholz U."/>
            <person name="Mascher M."/>
            <person name="Fiebig A."/>
        </authorList>
    </citation>
    <scope>NUCLEOTIDE SEQUENCE [LARGE SCALE GENOMIC DNA]</scope>
    <source>
        <strain evidence="1">cv. Morex</strain>
    </source>
</reference>
<dbReference type="EnsemblPlants" id="HORVU.MOREX.r3.2HG0135490.1">
    <property type="protein sequence ID" value="HORVU.MOREX.r3.2HG0135490.1.CDS1"/>
    <property type="gene ID" value="HORVU.MOREX.r3.2HG0135490"/>
</dbReference>
<dbReference type="Proteomes" id="UP000011116">
    <property type="component" value="Chromosome 2H"/>
</dbReference>
<proteinExistence type="predicted"/>
<reference evidence="2" key="1">
    <citation type="journal article" date="2012" name="Nature">
        <title>A physical, genetic and functional sequence assembly of the barley genome.</title>
        <authorList>
            <consortium name="The International Barley Genome Sequencing Consortium"/>
            <person name="Mayer K.F."/>
            <person name="Waugh R."/>
            <person name="Brown J.W."/>
            <person name="Schulman A."/>
            <person name="Langridge P."/>
            <person name="Platzer M."/>
            <person name="Fincher G.B."/>
            <person name="Muehlbauer G.J."/>
            <person name="Sato K."/>
            <person name="Close T.J."/>
            <person name="Wise R.P."/>
            <person name="Stein N."/>
        </authorList>
    </citation>
    <scope>NUCLEOTIDE SEQUENCE [LARGE SCALE GENOMIC DNA]</scope>
    <source>
        <strain evidence="2">cv. Morex</strain>
    </source>
</reference>
<organism evidence="1 2">
    <name type="scientific">Hordeum vulgare subsp. vulgare</name>
    <name type="common">Domesticated barley</name>
    <dbReference type="NCBI Taxonomy" id="112509"/>
    <lineage>
        <taxon>Eukaryota</taxon>
        <taxon>Viridiplantae</taxon>
        <taxon>Streptophyta</taxon>
        <taxon>Embryophyta</taxon>
        <taxon>Tracheophyta</taxon>
        <taxon>Spermatophyta</taxon>
        <taxon>Magnoliopsida</taxon>
        <taxon>Liliopsida</taxon>
        <taxon>Poales</taxon>
        <taxon>Poaceae</taxon>
        <taxon>BOP clade</taxon>
        <taxon>Pooideae</taxon>
        <taxon>Triticodae</taxon>
        <taxon>Triticeae</taxon>
        <taxon>Hordeinae</taxon>
        <taxon>Hordeum</taxon>
    </lineage>
</organism>
<dbReference type="SMR" id="A0A8I6XFA5"/>
<accession>A0A8I6XFA5</accession>
<evidence type="ECO:0008006" key="3">
    <source>
        <dbReference type="Google" id="ProtNLM"/>
    </source>
</evidence>
<keyword evidence="2" id="KW-1185">Reference proteome</keyword>
<dbReference type="Gramene" id="HORVU.MOREX.r3.2HG0135490.1">
    <property type="protein sequence ID" value="HORVU.MOREX.r3.2HG0135490.1.CDS1"/>
    <property type="gene ID" value="HORVU.MOREX.r3.2HG0135490"/>
</dbReference>
<sequence length="103" mass="11285">MPQRGLRQGDPLSLYPFLIVAEGFSSLLNKADAEASLSGTCICNGAPSLNHLVFVYDSLVLMKASCESVVHLQNVLQLYEVCTGQIVNYDKSSIMFNKNTWAV</sequence>
<protein>
    <recommendedName>
        <fullName evidence="3">Reverse transcriptase domain-containing protein</fullName>
    </recommendedName>
</protein>
<dbReference type="AlphaFoldDB" id="A0A8I6XFA5"/>
<name>A0A8I6XFA5_HORVV</name>
<reference evidence="1" key="3">
    <citation type="submission" date="2022-01" db="UniProtKB">
        <authorList>
            <consortium name="EnsemblPlants"/>
        </authorList>
    </citation>
    <scope>IDENTIFICATION</scope>
    <source>
        <strain evidence="1">subsp. vulgare</strain>
    </source>
</reference>
<evidence type="ECO:0000313" key="1">
    <source>
        <dbReference type="EnsemblPlants" id="HORVU.MOREX.r3.2HG0135490.1.CDS1"/>
    </source>
</evidence>
<dbReference type="Gramene" id="HORVU.MOREX.r2.2HG0111670.1">
    <property type="protein sequence ID" value="HORVU.MOREX.r2.2HG0111670.1.CDS.1"/>
    <property type="gene ID" value="HORVU.MOREX.r2.2HG0111670"/>
</dbReference>
<evidence type="ECO:0000313" key="2">
    <source>
        <dbReference type="Proteomes" id="UP000011116"/>
    </source>
</evidence>